<reference evidence="1" key="1">
    <citation type="submission" date="2021-03" db="EMBL/GenBank/DDBJ databases">
        <title>Genomic Encyclopedia of Type Strains, Phase IV (KMG-V): Genome sequencing to study the core and pangenomes of soil and plant-associated prokaryotes.</title>
        <authorList>
            <person name="Whitman W."/>
        </authorList>
    </citation>
    <scope>NUCLEOTIDE SEQUENCE</scope>
    <source>
        <strain evidence="1">C4</strain>
    </source>
</reference>
<sequence>MKNKPTKNEATTNVMQETIVLIGSLRFGIYTGM</sequence>
<protein>
    <submittedName>
        <fullName evidence="1">Uncharacterized protein</fullName>
    </submittedName>
</protein>
<dbReference type="Proteomes" id="UP000740329">
    <property type="component" value="Unassembled WGS sequence"/>
</dbReference>
<gene>
    <name evidence="1" type="ORF">J3E07_001663</name>
</gene>
<dbReference type="AlphaFoldDB" id="A0A8J7RI07"/>
<evidence type="ECO:0000313" key="1">
    <source>
        <dbReference type="EMBL" id="MBP2202222.1"/>
    </source>
</evidence>
<dbReference type="EMBL" id="JAGGMV010000009">
    <property type="protein sequence ID" value="MBP2202222.1"/>
    <property type="molecule type" value="Genomic_DNA"/>
</dbReference>
<proteinExistence type="predicted"/>
<comment type="caution">
    <text evidence="1">The sequence shown here is derived from an EMBL/GenBank/DDBJ whole genome shotgun (WGS) entry which is preliminary data.</text>
</comment>
<name>A0A8J7RI07_METVO</name>
<organism evidence="1 2">
    <name type="scientific">Methanococcus voltae</name>
    <dbReference type="NCBI Taxonomy" id="2188"/>
    <lineage>
        <taxon>Archaea</taxon>
        <taxon>Methanobacteriati</taxon>
        <taxon>Methanobacteriota</taxon>
        <taxon>Methanomada group</taxon>
        <taxon>Methanococci</taxon>
        <taxon>Methanococcales</taxon>
        <taxon>Methanococcaceae</taxon>
        <taxon>Methanococcus</taxon>
    </lineage>
</organism>
<evidence type="ECO:0000313" key="2">
    <source>
        <dbReference type="Proteomes" id="UP000740329"/>
    </source>
</evidence>
<accession>A0A8J7RI07</accession>